<sequence>MFSSYFTNGVFIDDSSSDHLRVVKAQGLTLTVKAGRANINGAFYWQKDDETITLEQNSATKSYNIILRLNDNDAYRNITLVASDINDGITRSDSIYDLVLATVTVTGNAGEIKGSDITDTRLDSTRCGAVTSAIKSVQSLDLFTQVTELFKEIKAQNESEMNENRTEFNDWFETVKDTLDKNTAGKLSNRISNIENMIMENHFTTILLTEDGTLVDENGHEILADWAYEVESGEVGTDWTYKVK</sequence>
<protein>
    <submittedName>
        <fullName evidence="1">Receptor Binding Protein</fullName>
    </submittedName>
</protein>
<organism evidence="1">
    <name type="scientific">Siphoviridae sp. ctxvK3</name>
    <dbReference type="NCBI Taxonomy" id="2827975"/>
    <lineage>
        <taxon>Viruses</taxon>
        <taxon>Duplodnaviria</taxon>
        <taxon>Heunggongvirae</taxon>
        <taxon>Uroviricota</taxon>
        <taxon>Caudoviricetes</taxon>
    </lineage>
</organism>
<evidence type="ECO:0000313" key="1">
    <source>
        <dbReference type="EMBL" id="DAF49940.1"/>
    </source>
</evidence>
<reference evidence="1" key="1">
    <citation type="journal article" date="2021" name="Proc. Natl. Acad. Sci. U.S.A.">
        <title>A Catalog of Tens of Thousands of Viruses from Human Metagenomes Reveals Hidden Associations with Chronic Diseases.</title>
        <authorList>
            <person name="Tisza M.J."/>
            <person name="Buck C.B."/>
        </authorList>
    </citation>
    <scope>NUCLEOTIDE SEQUENCE</scope>
    <source>
        <strain evidence="1">CtxvK3</strain>
    </source>
</reference>
<proteinExistence type="predicted"/>
<accession>A0A8S5SFU8</accession>
<keyword evidence="1" id="KW-0675">Receptor</keyword>
<dbReference type="EMBL" id="BK032591">
    <property type="protein sequence ID" value="DAF49940.1"/>
    <property type="molecule type" value="Genomic_DNA"/>
</dbReference>
<name>A0A8S5SFU8_9CAUD</name>